<gene>
    <name evidence="1" type="ORF">DN412_40895</name>
</gene>
<evidence type="ECO:0000313" key="2">
    <source>
        <dbReference type="Proteomes" id="UP000255165"/>
    </source>
</evidence>
<evidence type="ECO:0000313" key="1">
    <source>
        <dbReference type="EMBL" id="RDJ98503.1"/>
    </source>
</evidence>
<dbReference type="Proteomes" id="UP000255165">
    <property type="component" value="Unassembled WGS sequence"/>
</dbReference>
<protein>
    <submittedName>
        <fullName evidence="1">Uncharacterized protein</fullName>
    </submittedName>
</protein>
<keyword evidence="2" id="KW-1185">Reference proteome</keyword>
<reference evidence="2" key="1">
    <citation type="submission" date="2018-06" db="EMBL/GenBank/DDBJ databases">
        <authorList>
            <person name="Feng T."/>
            <person name="Jeon C.O."/>
        </authorList>
    </citation>
    <scope>NUCLEOTIDE SEQUENCE [LARGE SCALE GENOMIC DNA]</scope>
    <source>
        <strain evidence="2">S23</strain>
    </source>
</reference>
<organism evidence="1 2">
    <name type="scientific">Cupriavidus lacunae</name>
    <dbReference type="NCBI Taxonomy" id="2666307"/>
    <lineage>
        <taxon>Bacteria</taxon>
        <taxon>Pseudomonadati</taxon>
        <taxon>Pseudomonadota</taxon>
        <taxon>Betaproteobacteria</taxon>
        <taxon>Burkholderiales</taxon>
        <taxon>Burkholderiaceae</taxon>
        <taxon>Cupriavidus</taxon>
    </lineage>
</organism>
<dbReference type="AlphaFoldDB" id="A0A370MYQ3"/>
<proteinExistence type="predicted"/>
<name>A0A370MYQ3_9BURK</name>
<dbReference type="EMBL" id="QKWJ01000143">
    <property type="protein sequence ID" value="RDJ98503.1"/>
    <property type="molecule type" value="Genomic_DNA"/>
</dbReference>
<sequence>MKRDAFRKLFFFTPPTFLSINASTNVHSYISIKDNDAPNLLISTYFHNKHGWLFIEKLSIMADGDVILEQDFPHSGVKRDNSSIGVEESYDFVVAPQQLTALRKVSSTTDLKIRITGGKGYYTLPKDRVKEFKEDIRQSILIFDAIDKAVAGKIPTTETKS</sequence>
<comment type="caution">
    <text evidence="1">The sequence shown here is derived from an EMBL/GenBank/DDBJ whole genome shotgun (WGS) entry which is preliminary data.</text>
</comment>
<accession>A0A370MYQ3</accession>